<evidence type="ECO:0000313" key="3">
    <source>
        <dbReference type="Proteomes" id="UP000439113"/>
    </source>
</evidence>
<dbReference type="GO" id="GO:0016740">
    <property type="term" value="F:transferase activity"/>
    <property type="evidence" value="ECO:0007669"/>
    <property type="project" value="UniProtKB-KW"/>
</dbReference>
<keyword evidence="2" id="KW-0808">Transferase</keyword>
<dbReference type="Gene3D" id="3.90.550.10">
    <property type="entry name" value="Spore Coat Polysaccharide Biosynthesis Protein SpsA, Chain A"/>
    <property type="match status" value="1"/>
</dbReference>
<dbReference type="OrthoDB" id="9783791at2"/>
<dbReference type="RefSeq" id="WP_155446687.1">
    <property type="nucleotide sequence ID" value="NZ_JAOQNR010000013.1"/>
</dbReference>
<dbReference type="EMBL" id="WNKS01000012">
    <property type="protein sequence ID" value="MTV31996.1"/>
    <property type="molecule type" value="Genomic_DNA"/>
</dbReference>
<dbReference type="SUPFAM" id="SSF53448">
    <property type="entry name" value="Nucleotide-diphospho-sugar transferases"/>
    <property type="match status" value="1"/>
</dbReference>
<dbReference type="PANTHER" id="PTHR43179:SF7">
    <property type="entry name" value="RHAMNOSYLTRANSFERASE WBBL"/>
    <property type="match status" value="1"/>
</dbReference>
<gene>
    <name evidence="2" type="ORF">GJ654_13470</name>
</gene>
<reference evidence="2 3" key="1">
    <citation type="submission" date="2019-11" db="EMBL/GenBank/DDBJ databases">
        <title>Whole-genome sequence of a Rhodoblastus acidophilus DSM 142.</title>
        <authorList>
            <person name="Kyndt J.A."/>
            <person name="Meyer T.E."/>
        </authorList>
    </citation>
    <scope>NUCLEOTIDE SEQUENCE [LARGE SCALE GENOMIC DNA]</scope>
    <source>
        <strain evidence="2 3">DSM 142</strain>
    </source>
</reference>
<evidence type="ECO:0000259" key="1">
    <source>
        <dbReference type="Pfam" id="PF00535"/>
    </source>
</evidence>
<proteinExistence type="predicted"/>
<dbReference type="Proteomes" id="UP000439113">
    <property type="component" value="Unassembled WGS sequence"/>
</dbReference>
<sequence length="761" mass="82076">MTFELVSDFFRLDARAVSGFVCDGARPERRFTVELLVDGLHIGAALADHASARAKKLGLGDGCCGFTFVLSEGLFAQAKMVEARLANVGSAVGAPLLFNGSAPAQAVAPSPHGFVEWSGGLRFTGWADAGDGAPPEIAVLIDGERVATAHAENWRHVDRPRPQAQFGFDITLPEHLADGRVWTASFLVGRGVELEGSPVTFVAPPGGLEATLAALDAPPGQRLTAHYFDRLMPGSLPFSRYGGARENFQPAAPAPSETPLGVLAFDGDGVEATLTSLETQTHLRWAGGVLPRAESALTFAPEDLADFLRDHADGIGWFLFLAPGVVLNADALARFACATDAHPDASLIYADYEISGWPVALPACDCERMLEQAYFAPCFLIPRATVERAVTSAENLFRLANLAFDQAGAGATAVHLPGPAMRMEGRLDDSGLLAQATSSHLRARRIEAAVEPAPGAAAPRCRVHRRGGGKVSILIPTRNRHELLRNCIDSIFPATTKARAEIIVIDNESSDPQTLRYLQQVEQQGVAVVRAPGPFNYSHINNLAAAKAQGDILCFLNNDVVAQDAHWLEEMVSRLADETTGVVGAKLLWPSGVVQHGGVTLGVNFGCAHDFRDRIDRDPGYFGALEVARETCAVTAACMLTRKNLFLELGGFDALRFPINFNDVDYCLRVREMGLRVVFTPHAVLTHHESASRGKVDDTGRFRRELWMLRHKWGEALATDPFYSPLLALSDPSYSALAWPPRSLAPRRNQIQPGVQPPPGY</sequence>
<evidence type="ECO:0000313" key="2">
    <source>
        <dbReference type="EMBL" id="MTV31996.1"/>
    </source>
</evidence>
<dbReference type="Pfam" id="PF00535">
    <property type="entry name" value="Glycos_transf_2"/>
    <property type="match status" value="1"/>
</dbReference>
<organism evidence="2 3">
    <name type="scientific">Rhodoblastus acidophilus</name>
    <name type="common">Rhodopseudomonas acidophila</name>
    <dbReference type="NCBI Taxonomy" id="1074"/>
    <lineage>
        <taxon>Bacteria</taxon>
        <taxon>Pseudomonadati</taxon>
        <taxon>Pseudomonadota</taxon>
        <taxon>Alphaproteobacteria</taxon>
        <taxon>Hyphomicrobiales</taxon>
        <taxon>Rhodoblastaceae</taxon>
        <taxon>Rhodoblastus</taxon>
    </lineage>
</organism>
<comment type="caution">
    <text evidence="2">The sequence shown here is derived from an EMBL/GenBank/DDBJ whole genome shotgun (WGS) entry which is preliminary data.</text>
</comment>
<dbReference type="CDD" id="cd04186">
    <property type="entry name" value="GT_2_like_c"/>
    <property type="match status" value="1"/>
</dbReference>
<dbReference type="AlphaFoldDB" id="A0A6N8DQ68"/>
<protein>
    <submittedName>
        <fullName evidence="2">Glycosyltransferase</fullName>
    </submittedName>
</protein>
<feature type="domain" description="Glycosyltransferase 2-like" evidence="1">
    <location>
        <begin position="472"/>
        <end position="634"/>
    </location>
</feature>
<name>A0A6N8DQ68_RHOAC</name>
<dbReference type="InterPro" id="IPR001173">
    <property type="entry name" value="Glyco_trans_2-like"/>
</dbReference>
<accession>A0A6N8DQ68</accession>
<dbReference type="InterPro" id="IPR029044">
    <property type="entry name" value="Nucleotide-diphossugar_trans"/>
</dbReference>
<dbReference type="PANTHER" id="PTHR43179">
    <property type="entry name" value="RHAMNOSYLTRANSFERASE WBBL"/>
    <property type="match status" value="1"/>
</dbReference>